<keyword evidence="5" id="KW-0719">Serine esterase</keyword>
<dbReference type="SUPFAM" id="SSF53474">
    <property type="entry name" value="alpha/beta-Hydrolases"/>
    <property type="match status" value="1"/>
</dbReference>
<dbReference type="Pfam" id="PF00135">
    <property type="entry name" value="COesterase"/>
    <property type="match status" value="1"/>
</dbReference>
<dbReference type="FunFam" id="3.40.50.1820:FF:000029">
    <property type="entry name" value="Acetylcholinesterase"/>
    <property type="match status" value="1"/>
</dbReference>
<evidence type="ECO:0000256" key="3">
    <source>
        <dbReference type="ARBA" id="ARBA00005964"/>
    </source>
</evidence>
<organism evidence="19">
    <name type="scientific">Tetraodon nigroviridis</name>
    <name type="common">Spotted green pufferfish</name>
    <name type="synonym">Chelonodon nigroviridis</name>
    <dbReference type="NCBI Taxonomy" id="99883"/>
    <lineage>
        <taxon>Eukaryota</taxon>
        <taxon>Metazoa</taxon>
        <taxon>Chordata</taxon>
        <taxon>Craniata</taxon>
        <taxon>Vertebrata</taxon>
        <taxon>Euteleostomi</taxon>
        <taxon>Actinopterygii</taxon>
        <taxon>Neopterygii</taxon>
        <taxon>Teleostei</taxon>
        <taxon>Neoteleostei</taxon>
        <taxon>Acanthomorphata</taxon>
        <taxon>Eupercaria</taxon>
        <taxon>Tetraodontiformes</taxon>
        <taxon>Tetradontoidea</taxon>
        <taxon>Tetraodontidae</taxon>
        <taxon>Tetraodon</taxon>
    </lineage>
</organism>
<keyword evidence="10" id="KW-0770">Synapse</keyword>
<evidence type="ECO:0000256" key="7">
    <source>
        <dbReference type="ARBA" id="ARBA00022729"/>
    </source>
</evidence>
<evidence type="ECO:0000256" key="5">
    <source>
        <dbReference type="ARBA" id="ARBA00022487"/>
    </source>
</evidence>
<feature type="active site" description="Acyl-ester intermediate" evidence="15">
    <location>
        <position position="226"/>
    </location>
</feature>
<gene>
    <name evidence="19" type="primary">AChE</name>
</gene>
<evidence type="ECO:0000256" key="4">
    <source>
        <dbReference type="ARBA" id="ARBA00022475"/>
    </source>
</evidence>
<comment type="similarity">
    <text evidence="3 16">Belongs to the type-B carboxylesterase/lipase family.</text>
</comment>
<evidence type="ECO:0000256" key="1">
    <source>
        <dbReference type="ARBA" id="ARBA00004202"/>
    </source>
</evidence>
<feature type="domain" description="Acetylcholinesterase tetramerisation" evidence="18">
    <location>
        <begin position="584"/>
        <end position="617"/>
    </location>
</feature>
<dbReference type="AlphaFoldDB" id="Q49LH7"/>
<feature type="signal peptide" evidence="16">
    <location>
        <begin position="1"/>
        <end position="24"/>
    </location>
</feature>
<dbReference type="ESTHER" id="tetng-ACHE">
    <property type="family name" value="ACHE"/>
</dbReference>
<comment type="subcellular location">
    <subcellularLocation>
        <location evidence="1">Cell membrane</location>
        <topology evidence="1">Peripheral membrane protein</topology>
    </subcellularLocation>
    <subcellularLocation>
        <location evidence="2">Secreted</location>
    </subcellularLocation>
    <subcellularLocation>
        <location evidence="14">Synapse</location>
    </subcellularLocation>
</comment>
<evidence type="ECO:0000256" key="2">
    <source>
        <dbReference type="ARBA" id="ARBA00004613"/>
    </source>
</evidence>
<dbReference type="InterPro" id="IPR014788">
    <property type="entry name" value="AChE_tetra"/>
</dbReference>
<dbReference type="InterPro" id="IPR029058">
    <property type="entry name" value="AB_hydrolase_fold"/>
</dbReference>
<dbReference type="GO" id="GO:0005886">
    <property type="term" value="C:plasma membrane"/>
    <property type="evidence" value="ECO:0007669"/>
    <property type="project" value="UniProtKB-SubCell"/>
</dbReference>
<keyword evidence="7 16" id="KW-0732">Signal</keyword>
<keyword evidence="6" id="KW-0964">Secreted</keyword>
<keyword evidence="9" id="KW-0531">Neurotransmitter degradation</keyword>
<dbReference type="InterPro" id="IPR000997">
    <property type="entry name" value="Cholinesterase"/>
</dbReference>
<dbReference type="InterPro" id="IPR019819">
    <property type="entry name" value="Carboxylesterase_B_CS"/>
</dbReference>
<keyword evidence="8 16" id="KW-0378">Hydrolase</keyword>
<accession>Q49LH7</accession>
<evidence type="ECO:0000259" key="17">
    <source>
        <dbReference type="Pfam" id="PF00135"/>
    </source>
</evidence>
<feature type="domain" description="Carboxylesterase type B" evidence="17">
    <location>
        <begin position="30"/>
        <end position="569"/>
    </location>
</feature>
<evidence type="ECO:0000313" key="19">
    <source>
        <dbReference type="EMBL" id="AAW62516.1"/>
    </source>
</evidence>
<evidence type="ECO:0000256" key="10">
    <source>
        <dbReference type="ARBA" id="ARBA00023018"/>
    </source>
</evidence>
<reference evidence="19" key="1">
    <citation type="submission" date="2004-08" db="EMBL/GenBank/DDBJ databases">
        <title>Cloning and characterization of Tetraodon nigroviridis acetylcholinesterase gene and its promoter.</title>
        <authorList>
            <person name="Tung E.K."/>
            <person name="Wan D.C."/>
        </authorList>
    </citation>
    <scope>NUCLEOTIDE SEQUENCE</scope>
</reference>
<keyword evidence="11" id="KW-0472">Membrane</keyword>
<sequence length="620" mass="70145">MSTSALVFFSPILLLSIFIPNGSCQTEADLFVQTRTGRIRGIHLPVPDRGYVTAFLGIPFAEPPVGKCRFRRPEPKRPWTGLYEANAYPNACFQYVDTTFPGFQGSEMWNPNREMSEDCLYLNVWVPPSPRSHNLTVMVWIYGGGFYSGSSSLDVYDGRYLAHTESVIVVSVNYRIGAFGFLALHGSTEAPGNVGLLDQRLGLQWVQDNIHFFGGNPKQVTIFGESAGAASVGFHLLSPGSRHTFTRAIFQSGVPNSPWASVTPAEARRRATTLGKLVGCNIGNDTELVDCLRSKSPQELINQEWKVLPWPALFRFSFVPVVDGDVLPDSPQAMISSGSFKNTQLLLGFNQDEGSYFLLYGAPGFSKDNDSLISREDFLEGVKLSVPHANDIGLEAVVLQYTDWLDENNGKKNRDALDDIVGDHNVICPLAYFARSYIQHLGGSHTAILNSAVHLQGGVYVYLFDHRASNIAWPEWMGVIHGYEIEFVFGLPLEKRLNYTQEEEKLSRRMMKYWANFARTGNPNVNHEGQGDSKKRWPLFTISEQKHVVLNTESLKVHRGMRNQMCAFWDRFLPRLLNITDNIDEAERQWKVEFHRWSSYMMHWKSQFDHYSKQERCTDL</sequence>
<dbReference type="EMBL" id="AY733039">
    <property type="protein sequence ID" value="AAW62516.1"/>
    <property type="molecule type" value="mRNA"/>
</dbReference>
<dbReference type="Gene3D" id="3.40.50.1820">
    <property type="entry name" value="alpha/beta hydrolase"/>
    <property type="match status" value="1"/>
</dbReference>
<dbReference type="InterPro" id="IPR019826">
    <property type="entry name" value="Carboxylesterase_B_AS"/>
</dbReference>
<dbReference type="GO" id="GO:0006581">
    <property type="term" value="P:acetylcholine catabolic process"/>
    <property type="evidence" value="ECO:0007669"/>
    <property type="project" value="TreeGrafter"/>
</dbReference>
<dbReference type="PANTHER" id="PTHR43918">
    <property type="entry name" value="ACETYLCHOLINESTERASE"/>
    <property type="match status" value="1"/>
</dbReference>
<name>Q49LH7_TETNG</name>
<dbReference type="PRINTS" id="PR00878">
    <property type="entry name" value="CHOLNESTRASE"/>
</dbReference>
<dbReference type="GO" id="GO:0045202">
    <property type="term" value="C:synapse"/>
    <property type="evidence" value="ECO:0007669"/>
    <property type="project" value="UniProtKB-SubCell"/>
</dbReference>
<keyword evidence="12" id="KW-1015">Disulfide bond</keyword>
<evidence type="ECO:0000256" key="9">
    <source>
        <dbReference type="ARBA" id="ARBA00022867"/>
    </source>
</evidence>
<dbReference type="InterPro" id="IPR050654">
    <property type="entry name" value="AChE-related_enzymes"/>
</dbReference>
<evidence type="ECO:0000259" key="18">
    <source>
        <dbReference type="Pfam" id="PF08674"/>
    </source>
</evidence>
<evidence type="ECO:0000256" key="16">
    <source>
        <dbReference type="RuleBase" id="RU361235"/>
    </source>
</evidence>
<dbReference type="Pfam" id="PF08674">
    <property type="entry name" value="AChE_tetra"/>
    <property type="match status" value="1"/>
</dbReference>
<dbReference type="GO" id="GO:0003990">
    <property type="term" value="F:acetylcholinesterase activity"/>
    <property type="evidence" value="ECO:0007669"/>
    <property type="project" value="TreeGrafter"/>
</dbReference>
<feature type="chain" id="PRO_5005143335" description="Carboxylic ester hydrolase" evidence="16">
    <location>
        <begin position="25"/>
        <end position="620"/>
    </location>
</feature>
<evidence type="ECO:0000256" key="14">
    <source>
        <dbReference type="ARBA" id="ARBA00034103"/>
    </source>
</evidence>
<protein>
    <recommendedName>
        <fullName evidence="16">Carboxylic ester hydrolase</fullName>
        <ecNumber evidence="16">3.1.1.-</ecNumber>
    </recommendedName>
</protein>
<keyword evidence="13" id="KW-0325">Glycoprotein</keyword>
<dbReference type="CDD" id="cd00312">
    <property type="entry name" value="Esterase_lipase"/>
    <property type="match status" value="1"/>
</dbReference>
<feature type="active site" description="Charge relay system" evidence="15">
    <location>
        <position position="481"/>
    </location>
</feature>
<evidence type="ECO:0000256" key="15">
    <source>
        <dbReference type="PIRSR" id="PIRSR600997-1"/>
    </source>
</evidence>
<keyword evidence="4" id="KW-1003">Cell membrane</keyword>
<dbReference type="PANTHER" id="PTHR43918:SF11">
    <property type="entry name" value="ACETYLCHOLINESTERASE"/>
    <property type="match status" value="1"/>
</dbReference>
<evidence type="ECO:0000256" key="11">
    <source>
        <dbReference type="ARBA" id="ARBA00023136"/>
    </source>
</evidence>
<dbReference type="GO" id="GO:0019695">
    <property type="term" value="P:choline metabolic process"/>
    <property type="evidence" value="ECO:0007669"/>
    <property type="project" value="TreeGrafter"/>
</dbReference>
<evidence type="ECO:0000256" key="13">
    <source>
        <dbReference type="ARBA" id="ARBA00023180"/>
    </source>
</evidence>
<dbReference type="PROSITE" id="PS00941">
    <property type="entry name" value="CARBOXYLESTERASE_B_2"/>
    <property type="match status" value="1"/>
</dbReference>
<dbReference type="GO" id="GO:0005615">
    <property type="term" value="C:extracellular space"/>
    <property type="evidence" value="ECO:0007669"/>
    <property type="project" value="TreeGrafter"/>
</dbReference>
<dbReference type="InterPro" id="IPR002018">
    <property type="entry name" value="CarbesteraseB"/>
</dbReference>
<dbReference type="PROSITE" id="PS00122">
    <property type="entry name" value="CARBOXYLESTERASE_B_1"/>
    <property type="match status" value="1"/>
</dbReference>
<evidence type="ECO:0000256" key="8">
    <source>
        <dbReference type="ARBA" id="ARBA00022801"/>
    </source>
</evidence>
<proteinExistence type="evidence at transcript level"/>
<evidence type="ECO:0000256" key="12">
    <source>
        <dbReference type="ARBA" id="ARBA00023157"/>
    </source>
</evidence>
<evidence type="ECO:0000256" key="6">
    <source>
        <dbReference type="ARBA" id="ARBA00022525"/>
    </source>
</evidence>
<dbReference type="EC" id="3.1.1.-" evidence="16"/>
<feature type="active site" description="Charge relay system" evidence="15">
    <location>
        <position position="353"/>
    </location>
</feature>